<dbReference type="CDD" id="cd16031">
    <property type="entry name" value="G6S_like"/>
    <property type="match status" value="1"/>
</dbReference>
<gene>
    <name evidence="6" type="ORF">DXD03_21205</name>
    <name evidence="5" type="ORF">GA398_23080</name>
    <name evidence="4" type="ORF">GA560_15200</name>
</gene>
<dbReference type="SUPFAM" id="SSF53649">
    <property type="entry name" value="Alkaline phosphatase-like"/>
    <property type="match status" value="1"/>
</dbReference>
<evidence type="ECO:0000256" key="2">
    <source>
        <dbReference type="SAM" id="SignalP"/>
    </source>
</evidence>
<dbReference type="Proteomes" id="UP000261210">
    <property type="component" value="Unassembled WGS sequence"/>
</dbReference>
<evidence type="ECO:0000313" key="4">
    <source>
        <dbReference type="EMBL" id="KAB6081060.1"/>
    </source>
</evidence>
<evidence type="ECO:0000259" key="3">
    <source>
        <dbReference type="Pfam" id="PF00884"/>
    </source>
</evidence>
<dbReference type="AlphaFoldDB" id="A0A3E4N551"/>
<dbReference type="InterPro" id="IPR017850">
    <property type="entry name" value="Alkaline_phosphatase_core_sf"/>
</dbReference>
<dbReference type="Pfam" id="PF00884">
    <property type="entry name" value="Sulfatase"/>
    <property type="match status" value="1"/>
</dbReference>
<sequence length="464" mass="54293">MKYNLFSLGILALSSQMVMAYEKGKMNIVFLLADDLRYDAVGYMNKTTIQTPHIDCLANDGTVFTNMYATSAISCCSRASIFTGMYNRRNGITDFSGTLRGEALKNTYPMLMKDNGYYVGFIGKYGVGNYLPQKEFDYWRGLAGQGTYYQKDKDGNPRHLTGLISEQIDEFLANRDETKPFCLSVSFKSPHTESEQDPFPFDKKYSFMYEDEFFDKPETFGENYYRLFPESFRKDGKWENEGYVRFKNRYGTDEKYQSSVKGYYRLIAGIDEAIGKLRKRLKEMGLDKNTLIIFTSDNGYYLGEHGLEGKWYGHEESIRLPLVIYDPRLEKPVKKIDEIALNIDLTSTMLDYAGIRQLEKMQGESLRPLMEGKKIKWRQEFLYEHLMNLDKKGWYVYIPQTEGLVTKRYKYMRYFVNNQSHTPIYEELFDIKKDPYEKKNLIKNKADLAGRMRTRVDNLIKVIK</sequence>
<dbReference type="Proteomes" id="UP000474077">
    <property type="component" value="Unassembled WGS sequence"/>
</dbReference>
<feature type="modified residue" description="3-oxoalanine (Ser)" evidence="1">
    <location>
        <position position="74"/>
    </location>
</feature>
<evidence type="ECO:0000313" key="8">
    <source>
        <dbReference type="Proteomes" id="UP000434604"/>
    </source>
</evidence>
<dbReference type="PANTHER" id="PTHR43108:SF6">
    <property type="entry name" value="N-SULPHOGLUCOSAMINE SULPHOHYDROLASE"/>
    <property type="match status" value="1"/>
</dbReference>
<feature type="chain" id="PRO_5036080698" evidence="2">
    <location>
        <begin position="21"/>
        <end position="464"/>
    </location>
</feature>
<feature type="domain" description="Sulfatase N-terminal" evidence="3">
    <location>
        <begin position="27"/>
        <end position="355"/>
    </location>
</feature>
<dbReference type="EMBL" id="WDED01000051">
    <property type="protein sequence ID" value="KAB6141042.1"/>
    <property type="molecule type" value="Genomic_DNA"/>
</dbReference>
<dbReference type="PANTHER" id="PTHR43108">
    <property type="entry name" value="N-ACETYLGLUCOSAMINE-6-SULFATASE FAMILY MEMBER"/>
    <property type="match status" value="1"/>
</dbReference>
<feature type="signal peptide" evidence="2">
    <location>
        <begin position="1"/>
        <end position="20"/>
    </location>
</feature>
<dbReference type="InterPro" id="IPR000917">
    <property type="entry name" value="Sulfatase_N"/>
</dbReference>
<accession>A0A3E4N551</accession>
<protein>
    <submittedName>
        <fullName evidence="6">DUF4976 domain-containing protein</fullName>
    </submittedName>
    <submittedName>
        <fullName evidence="4">Sulfatase</fullName>
    </submittedName>
</protein>
<proteinExistence type="predicted"/>
<reference evidence="8 9" key="2">
    <citation type="journal article" date="2019" name="Nat. Med.">
        <title>A library of human gut bacterial isolates paired with longitudinal multiomics data enables mechanistic microbiome research.</title>
        <authorList>
            <person name="Poyet M."/>
            <person name="Groussin M."/>
            <person name="Gibbons S.M."/>
            <person name="Avila-Pacheco J."/>
            <person name="Jiang X."/>
            <person name="Kearney S.M."/>
            <person name="Perrotta A.R."/>
            <person name="Berdy B."/>
            <person name="Zhao S."/>
            <person name="Lieberman T.D."/>
            <person name="Swanson P.K."/>
            <person name="Smith M."/>
            <person name="Roesemann S."/>
            <person name="Alexander J.E."/>
            <person name="Rich S.A."/>
            <person name="Livny J."/>
            <person name="Vlamakis H."/>
            <person name="Clish C."/>
            <person name="Bullock K."/>
            <person name="Deik A."/>
            <person name="Scott J."/>
            <person name="Pierce K.A."/>
            <person name="Xavier R.J."/>
            <person name="Alm E.J."/>
        </authorList>
    </citation>
    <scope>NUCLEOTIDE SEQUENCE [LARGE SCALE GENOMIC DNA]</scope>
    <source>
        <strain evidence="5 8">BIOML-A58</strain>
        <strain evidence="4 9">BIOML-A73</strain>
    </source>
</reference>
<organism evidence="6 7">
    <name type="scientific">Bacteroides xylanisolvens</name>
    <dbReference type="NCBI Taxonomy" id="371601"/>
    <lineage>
        <taxon>Bacteria</taxon>
        <taxon>Pseudomonadati</taxon>
        <taxon>Bacteroidota</taxon>
        <taxon>Bacteroidia</taxon>
        <taxon>Bacteroidales</taxon>
        <taxon>Bacteroidaceae</taxon>
        <taxon>Bacteroides</taxon>
    </lineage>
</organism>
<keyword evidence="2" id="KW-0732">Signal</keyword>
<comment type="PTM">
    <text evidence="1">The conversion to 3-oxoalanine (also known as C-formylglycine, FGly), of a serine or cysteine residue in prokaryotes and of a cysteine residue in eukaryotes, is critical for catalytic activity.</text>
</comment>
<dbReference type="EMBL" id="QSQU01000046">
    <property type="protein sequence ID" value="RGK57303.1"/>
    <property type="molecule type" value="Genomic_DNA"/>
</dbReference>
<comment type="caution">
    <text evidence="6">The sequence shown here is derived from an EMBL/GenBank/DDBJ whole genome shotgun (WGS) entry which is preliminary data.</text>
</comment>
<dbReference type="Proteomes" id="UP000434604">
    <property type="component" value="Unassembled WGS sequence"/>
</dbReference>
<evidence type="ECO:0000256" key="1">
    <source>
        <dbReference type="PIRSR" id="PIRSR600917-52"/>
    </source>
</evidence>
<evidence type="ECO:0000313" key="7">
    <source>
        <dbReference type="Proteomes" id="UP000261210"/>
    </source>
</evidence>
<reference evidence="6 7" key="1">
    <citation type="submission" date="2018-08" db="EMBL/GenBank/DDBJ databases">
        <title>A genome reference for cultivated species of the human gut microbiota.</title>
        <authorList>
            <person name="Zou Y."/>
            <person name="Xue W."/>
            <person name="Luo G."/>
        </authorList>
    </citation>
    <scope>NUCLEOTIDE SEQUENCE [LARGE SCALE GENOMIC DNA]</scope>
    <source>
        <strain evidence="6 7">TF10-34</strain>
    </source>
</reference>
<dbReference type="Gene3D" id="3.40.720.10">
    <property type="entry name" value="Alkaline Phosphatase, subunit A"/>
    <property type="match status" value="1"/>
</dbReference>
<evidence type="ECO:0000313" key="6">
    <source>
        <dbReference type="EMBL" id="RGK57303.1"/>
    </source>
</evidence>
<dbReference type="EMBL" id="WDER01000044">
    <property type="protein sequence ID" value="KAB6081060.1"/>
    <property type="molecule type" value="Genomic_DNA"/>
</dbReference>
<name>A0A3E4N551_9BACE</name>
<evidence type="ECO:0000313" key="5">
    <source>
        <dbReference type="EMBL" id="KAB6141042.1"/>
    </source>
</evidence>
<dbReference type="RefSeq" id="WP_004315868.1">
    <property type="nucleotide sequence ID" value="NZ_CABKPA010000032.1"/>
</dbReference>
<evidence type="ECO:0000313" key="9">
    <source>
        <dbReference type="Proteomes" id="UP000474077"/>
    </source>
</evidence>